<evidence type="ECO:0000256" key="1">
    <source>
        <dbReference type="ARBA" id="ARBA00001946"/>
    </source>
</evidence>
<dbReference type="Pfam" id="PF20266">
    <property type="entry name" value="Mab-21_C"/>
    <property type="match status" value="1"/>
</dbReference>
<dbReference type="InterPro" id="IPR046906">
    <property type="entry name" value="Mab-21_HhH/H2TH-like"/>
</dbReference>
<dbReference type="EMBL" id="CAJNOU010001344">
    <property type="protein sequence ID" value="CAF1190327.1"/>
    <property type="molecule type" value="Genomic_DNA"/>
</dbReference>
<comment type="cofactor">
    <cofactor evidence="1">
        <name>Mg(2+)</name>
        <dbReference type="ChEBI" id="CHEBI:18420"/>
    </cofactor>
</comment>
<evidence type="ECO:0000259" key="7">
    <source>
        <dbReference type="Pfam" id="PF20266"/>
    </source>
</evidence>
<gene>
    <name evidence="8" type="ORF">SEV965_LOCUS20554</name>
</gene>
<comment type="similarity">
    <text evidence="2">Belongs to the mab-21 family.</text>
</comment>
<evidence type="ECO:0000313" key="9">
    <source>
        <dbReference type="Proteomes" id="UP000663889"/>
    </source>
</evidence>
<dbReference type="PANTHER" id="PTHR10656">
    <property type="entry name" value="CELL FATE DETERMINING PROTEIN MAB21-RELATED"/>
    <property type="match status" value="1"/>
</dbReference>
<evidence type="ECO:0000256" key="3">
    <source>
        <dbReference type="ARBA" id="ARBA00022679"/>
    </source>
</evidence>
<keyword evidence="4" id="KW-0548">Nucleotidyltransferase</keyword>
<proteinExistence type="inferred from homology"/>
<dbReference type="Proteomes" id="UP000663889">
    <property type="component" value="Unassembled WGS sequence"/>
</dbReference>
<keyword evidence="6" id="KW-0460">Magnesium</keyword>
<evidence type="ECO:0000313" key="8">
    <source>
        <dbReference type="EMBL" id="CAF1190327.1"/>
    </source>
</evidence>
<protein>
    <recommendedName>
        <fullName evidence="7">Mab-21-like HhH/H2TH-like domain-containing protein</fullName>
    </recommendedName>
</protein>
<dbReference type="InterPro" id="IPR024810">
    <property type="entry name" value="MAB21L/cGLR"/>
</dbReference>
<dbReference type="GO" id="GO:0046872">
    <property type="term" value="F:metal ion binding"/>
    <property type="evidence" value="ECO:0007669"/>
    <property type="project" value="UniProtKB-KW"/>
</dbReference>
<keyword evidence="5" id="KW-0479">Metal-binding</keyword>
<dbReference type="Gene3D" id="1.10.1410.40">
    <property type="match status" value="1"/>
</dbReference>
<evidence type="ECO:0000256" key="4">
    <source>
        <dbReference type="ARBA" id="ARBA00022695"/>
    </source>
</evidence>
<reference evidence="8" key="1">
    <citation type="submission" date="2021-02" db="EMBL/GenBank/DDBJ databases">
        <authorList>
            <person name="Nowell W R."/>
        </authorList>
    </citation>
    <scope>NUCLEOTIDE SEQUENCE</scope>
</reference>
<keyword evidence="3" id="KW-0808">Transferase</keyword>
<dbReference type="PANTHER" id="PTHR10656:SF42">
    <property type="entry name" value="CYCLIC GMP-AMP SYNTHASE-LIKE PROTEIN-RELATED"/>
    <property type="match status" value="1"/>
</dbReference>
<evidence type="ECO:0000256" key="5">
    <source>
        <dbReference type="ARBA" id="ARBA00022723"/>
    </source>
</evidence>
<dbReference type="GO" id="GO:0016779">
    <property type="term" value="F:nucleotidyltransferase activity"/>
    <property type="evidence" value="ECO:0007669"/>
    <property type="project" value="UniProtKB-KW"/>
</dbReference>
<feature type="domain" description="Mab-21-like HhH/H2TH-like" evidence="7">
    <location>
        <begin position="353"/>
        <end position="429"/>
    </location>
</feature>
<evidence type="ECO:0000256" key="6">
    <source>
        <dbReference type="ARBA" id="ARBA00022842"/>
    </source>
</evidence>
<comment type="caution">
    <text evidence="8">The sequence shown here is derived from an EMBL/GenBank/DDBJ whole genome shotgun (WGS) entry which is preliminary data.</text>
</comment>
<evidence type="ECO:0000256" key="2">
    <source>
        <dbReference type="ARBA" id="ARBA00008307"/>
    </source>
</evidence>
<dbReference type="AlphaFoldDB" id="A0A814VFT6"/>
<organism evidence="8 9">
    <name type="scientific">Rotaria sordida</name>
    <dbReference type="NCBI Taxonomy" id="392033"/>
    <lineage>
        <taxon>Eukaryota</taxon>
        <taxon>Metazoa</taxon>
        <taxon>Spiralia</taxon>
        <taxon>Gnathifera</taxon>
        <taxon>Rotifera</taxon>
        <taxon>Eurotatoria</taxon>
        <taxon>Bdelloidea</taxon>
        <taxon>Philodinida</taxon>
        <taxon>Philodinidae</taxon>
        <taxon>Rotaria</taxon>
    </lineage>
</organism>
<dbReference type="SMART" id="SM01265">
    <property type="entry name" value="Mab-21"/>
    <property type="match status" value="1"/>
</dbReference>
<sequence>MIAMDAIGNRSFLSGSSAEGQTYARHMANQNIQDIDILIHCGIIKLEKNLIRTNVPGFVRIKFDDDIEATGSIVFIAQDDANGVRCLNGFRLKEVHCTKETNIGAPLSYVHRSGQTSSDASSAAATQTLNYESIDISRNFHNALLEVEQQRNQLNFDTIRTNYVLFSKGVTQSIAQYAMPLYRTPSNTMMFEEQHINEQTFRDLFTLVGPVYDHSLPQVTLVRIKALLNFYDKYAYIGNPKNIKDMADYFQSCAPTDVDLVPSLQLKFWPTDIQPFLERIKNNRPLLYHLILDKASMHVIPKWSTKTPRCDRELEFRYSFSAIELILAQQRSNQERVLNGIARSIYYKFLKDQKVSTQNVIPSYFIKTTVLWMCETMDLTIDNEETLTKRWLQYAIDLLNKRYCPHYIIPDLNILEPYSIESLQKAVEILSQVDINETHKIQMFSASGQEFYRNKYKTNLNYFLSRMRVIDIINALNDYRQFKKNWISLDTQLIIDDDEIDMNETLTILNTLRGLDGDYENWKKFRQIFLNCQPPLQPIWGETVNVDSAVDFAEDLFSIGIILTFMNKYVSSNSLLPLQGAECNMQDFQNYQNVIHQYLDPQILSSSLQSTYAYWYNKSVAAFERRRLIDYHPYGPEIQSTEVKQEENRSKSLIELCRNAPDQNMILRDLFLQALLNTMTEDELIALSIQRSIEDQGI</sequence>
<name>A0A814VFT6_9BILA</name>
<accession>A0A814VFT6</accession>